<feature type="region of interest" description="Disordered" evidence="2">
    <location>
        <begin position="1"/>
        <end position="25"/>
    </location>
</feature>
<dbReference type="EMBL" id="VIFM01000410">
    <property type="protein sequence ID" value="TQF08977.1"/>
    <property type="molecule type" value="Genomic_DNA"/>
</dbReference>
<dbReference type="SUPFAM" id="SSF57716">
    <property type="entry name" value="Glucocorticoid receptor-like (DNA-binding domain)"/>
    <property type="match status" value="1"/>
</dbReference>
<dbReference type="Proteomes" id="UP000315369">
    <property type="component" value="Unassembled WGS sequence"/>
</dbReference>
<gene>
    <name evidence="4" type="ORF">FJV41_47040</name>
</gene>
<sequence>MSQHTPSRRRCSFCGAPEHQAGPLRQGTGGATICDACVVRLFAELDRQAFAPGPNPKGNTATLHSGSDDA</sequence>
<feature type="binding site" evidence="1">
    <location>
        <position position="11"/>
    </location>
    <ligand>
        <name>Zn(2+)</name>
        <dbReference type="ChEBI" id="CHEBI:29105"/>
    </ligand>
</feature>
<proteinExistence type="inferred from homology"/>
<feature type="domain" description="ClpX-type ZB" evidence="3">
    <location>
        <begin position="1"/>
        <end position="53"/>
    </location>
</feature>
<dbReference type="RefSeq" id="WP_141649154.1">
    <property type="nucleotide sequence ID" value="NZ_VIFM01000410.1"/>
</dbReference>
<accession>A0A540WJE6</accession>
<keyword evidence="1" id="KW-0479">Metal-binding</keyword>
<dbReference type="Gene3D" id="6.20.220.10">
    <property type="entry name" value="ClpX chaperone, C4-type zinc finger domain"/>
    <property type="match status" value="1"/>
</dbReference>
<feature type="compositionally biased region" description="Basic residues" evidence="2">
    <location>
        <begin position="1"/>
        <end position="11"/>
    </location>
</feature>
<feature type="compositionally biased region" description="Polar residues" evidence="2">
    <location>
        <begin position="57"/>
        <end position="70"/>
    </location>
</feature>
<evidence type="ECO:0000256" key="2">
    <source>
        <dbReference type="SAM" id="MobiDB-lite"/>
    </source>
</evidence>
<comment type="caution">
    <text evidence="4">The sequence shown here is derived from an EMBL/GenBank/DDBJ whole genome shotgun (WGS) entry which is preliminary data.</text>
</comment>
<dbReference type="AlphaFoldDB" id="A0A540WJE6"/>
<evidence type="ECO:0000313" key="4">
    <source>
        <dbReference type="EMBL" id="TQF08977.1"/>
    </source>
</evidence>
<name>A0A540WJE6_9BACT</name>
<dbReference type="PROSITE" id="PS51902">
    <property type="entry name" value="CLPX_ZB"/>
    <property type="match status" value="1"/>
</dbReference>
<organism evidence="4 5">
    <name type="scientific">Myxococcus llanfairpwllgwyngyllgogerychwyrndrobwllllantysiliogogogochensis</name>
    <dbReference type="NCBI Taxonomy" id="2590453"/>
    <lineage>
        <taxon>Bacteria</taxon>
        <taxon>Pseudomonadati</taxon>
        <taxon>Myxococcota</taxon>
        <taxon>Myxococcia</taxon>
        <taxon>Myxococcales</taxon>
        <taxon>Cystobacterineae</taxon>
        <taxon>Myxococcaceae</taxon>
        <taxon>Myxococcus</taxon>
    </lineage>
</organism>
<feature type="region of interest" description="Disordered" evidence="2">
    <location>
        <begin position="49"/>
        <end position="70"/>
    </location>
</feature>
<comment type="similarity">
    <text evidence="1">Belongs to the ClpX chaperone family.</text>
</comment>
<evidence type="ECO:0000313" key="5">
    <source>
        <dbReference type="Proteomes" id="UP000315369"/>
    </source>
</evidence>
<dbReference type="GO" id="GO:0008270">
    <property type="term" value="F:zinc ion binding"/>
    <property type="evidence" value="ECO:0007669"/>
    <property type="project" value="UniProtKB-UniRule"/>
</dbReference>
<dbReference type="SMART" id="SM00994">
    <property type="entry name" value="zf-C4_ClpX"/>
    <property type="match status" value="1"/>
</dbReference>
<evidence type="ECO:0000259" key="3">
    <source>
        <dbReference type="PROSITE" id="PS51902"/>
    </source>
</evidence>
<dbReference type="InterPro" id="IPR038366">
    <property type="entry name" value="Znf_CppX_C4_sf"/>
</dbReference>
<dbReference type="InterPro" id="IPR059188">
    <property type="entry name" value="Znf_CLPX-like"/>
</dbReference>
<keyword evidence="1" id="KW-0143">Chaperone</keyword>
<dbReference type="OrthoDB" id="9811121at2"/>
<feature type="binding site" evidence="1">
    <location>
        <position position="14"/>
    </location>
    <ligand>
        <name>Zn(2+)</name>
        <dbReference type="ChEBI" id="CHEBI:29105"/>
    </ligand>
</feature>
<keyword evidence="5" id="KW-1185">Reference proteome</keyword>
<dbReference type="InterPro" id="IPR010603">
    <property type="entry name" value="Znf_CppX_C4"/>
</dbReference>
<dbReference type="GO" id="GO:0046983">
    <property type="term" value="F:protein dimerization activity"/>
    <property type="evidence" value="ECO:0007669"/>
    <property type="project" value="UniProtKB-UniRule"/>
</dbReference>
<dbReference type="GO" id="GO:0051082">
    <property type="term" value="F:unfolded protein binding"/>
    <property type="evidence" value="ECO:0007669"/>
    <property type="project" value="UniProtKB-UniRule"/>
</dbReference>
<dbReference type="GO" id="GO:0006457">
    <property type="term" value="P:protein folding"/>
    <property type="evidence" value="ECO:0007669"/>
    <property type="project" value="UniProtKB-UniRule"/>
</dbReference>
<reference evidence="4 5" key="1">
    <citation type="submission" date="2019-06" db="EMBL/GenBank/DDBJ databases">
        <authorList>
            <person name="Livingstone P."/>
            <person name="Whitworth D."/>
        </authorList>
    </citation>
    <scope>NUCLEOTIDE SEQUENCE [LARGE SCALE GENOMIC DNA]</scope>
    <source>
        <strain evidence="4 5">AM401</strain>
    </source>
</reference>
<feature type="binding site" evidence="1">
    <location>
        <position position="34"/>
    </location>
    <ligand>
        <name>Zn(2+)</name>
        <dbReference type="ChEBI" id="CHEBI:29105"/>
    </ligand>
</feature>
<keyword evidence="1" id="KW-0862">Zinc</keyword>
<evidence type="ECO:0000256" key="1">
    <source>
        <dbReference type="PROSITE-ProRule" id="PRU01250"/>
    </source>
</evidence>
<protein>
    <recommendedName>
        <fullName evidence="3">ClpX-type ZB domain-containing protein</fullName>
    </recommendedName>
</protein>
<feature type="binding site" evidence="1">
    <location>
        <position position="37"/>
    </location>
    <ligand>
        <name>Zn(2+)</name>
        <dbReference type="ChEBI" id="CHEBI:29105"/>
    </ligand>
</feature>
<dbReference type="Pfam" id="PF06689">
    <property type="entry name" value="zf-C4_ClpX"/>
    <property type="match status" value="1"/>
</dbReference>